<dbReference type="InterPro" id="IPR002155">
    <property type="entry name" value="Thiolase"/>
</dbReference>
<dbReference type="CDD" id="cd00751">
    <property type="entry name" value="thiolase"/>
    <property type="match status" value="1"/>
</dbReference>
<evidence type="ECO:0000256" key="4">
    <source>
        <dbReference type="ARBA" id="ARBA00023315"/>
    </source>
</evidence>
<evidence type="ECO:0000256" key="6">
    <source>
        <dbReference type="RuleBase" id="RU003557"/>
    </source>
</evidence>
<evidence type="ECO:0000313" key="9">
    <source>
        <dbReference type="EMBL" id="QCY47377.1"/>
    </source>
</evidence>
<dbReference type="SUPFAM" id="SSF53901">
    <property type="entry name" value="Thiolase-like"/>
    <property type="match status" value="2"/>
</dbReference>
<evidence type="ECO:0000259" key="7">
    <source>
        <dbReference type="Pfam" id="PF00108"/>
    </source>
</evidence>
<dbReference type="PIRSF" id="PIRSF000429">
    <property type="entry name" value="Ac-CoA_Ac_transf"/>
    <property type="match status" value="1"/>
</dbReference>
<evidence type="ECO:0000256" key="2">
    <source>
        <dbReference type="ARBA" id="ARBA00012705"/>
    </source>
</evidence>
<reference evidence="9 10" key="1">
    <citation type="submission" date="2018-12" db="EMBL/GenBank/DDBJ databases">
        <title>Complete Genome Sequence of Glutamicibacter creatinolyticus strain LGCM259,isolated from an abscess of a 12-year-old mare in Italy.</title>
        <authorList>
            <person name="Santos R.G."/>
            <person name="Silva A.L."/>
            <person name="Seyffert N."/>
            <person name="Castro T.L.P."/>
            <person name="Attili A.R."/>
            <person name="Rifici C."/>
            <person name="Mazzullo G."/>
            <person name="Brenig B."/>
            <person name="Venanzi F."/>
            <person name="Azevedo V."/>
        </authorList>
    </citation>
    <scope>NUCLEOTIDE SEQUENCE [LARGE SCALE GENOMIC DNA]</scope>
    <source>
        <strain evidence="9 10">LGCM 259</strain>
    </source>
</reference>
<dbReference type="InterPro" id="IPR016039">
    <property type="entry name" value="Thiolase-like"/>
</dbReference>
<dbReference type="KEGG" id="gcr:GcLGCM259_1653"/>
<dbReference type="PROSITE" id="PS00737">
    <property type="entry name" value="THIOLASE_2"/>
    <property type="match status" value="1"/>
</dbReference>
<organism evidence="9 10">
    <name type="scientific">Glutamicibacter creatinolyticus</name>
    <dbReference type="NCBI Taxonomy" id="162496"/>
    <lineage>
        <taxon>Bacteria</taxon>
        <taxon>Bacillati</taxon>
        <taxon>Actinomycetota</taxon>
        <taxon>Actinomycetes</taxon>
        <taxon>Micrococcales</taxon>
        <taxon>Micrococcaceae</taxon>
        <taxon>Glutamicibacter</taxon>
    </lineage>
</organism>
<dbReference type="GO" id="GO:0003985">
    <property type="term" value="F:acetyl-CoA C-acetyltransferase activity"/>
    <property type="evidence" value="ECO:0007669"/>
    <property type="project" value="UniProtKB-EC"/>
</dbReference>
<dbReference type="Gene3D" id="3.40.47.10">
    <property type="match status" value="1"/>
</dbReference>
<evidence type="ECO:0000256" key="5">
    <source>
        <dbReference type="ARBA" id="ARBA00040529"/>
    </source>
</evidence>
<accession>A0A5B7WU17</accession>
<dbReference type="InterPro" id="IPR020617">
    <property type="entry name" value="Thiolase_C"/>
</dbReference>
<dbReference type="PANTHER" id="PTHR18919">
    <property type="entry name" value="ACETYL-COA C-ACYLTRANSFERASE"/>
    <property type="match status" value="1"/>
</dbReference>
<comment type="similarity">
    <text evidence="1 6">Belongs to the thiolase-like superfamily. Thiolase family.</text>
</comment>
<dbReference type="EC" id="2.3.1.9" evidence="2"/>
<dbReference type="InterPro" id="IPR020613">
    <property type="entry name" value="Thiolase_CS"/>
</dbReference>
<dbReference type="NCBIfam" id="TIGR01930">
    <property type="entry name" value="AcCoA-C-Actrans"/>
    <property type="match status" value="1"/>
</dbReference>
<protein>
    <recommendedName>
        <fullName evidence="5">Probable acetyl-CoA acetyltransferase</fullName>
        <ecNumber evidence="2">2.3.1.9</ecNumber>
    </recommendedName>
</protein>
<gene>
    <name evidence="9" type="ORF">GcLGCM259_1653</name>
</gene>
<dbReference type="Pfam" id="PF00108">
    <property type="entry name" value="Thiolase_N"/>
    <property type="match status" value="1"/>
</dbReference>
<dbReference type="InterPro" id="IPR020616">
    <property type="entry name" value="Thiolase_N"/>
</dbReference>
<keyword evidence="10" id="KW-1185">Reference proteome</keyword>
<keyword evidence="4 6" id="KW-0012">Acyltransferase</keyword>
<dbReference type="Pfam" id="PF02803">
    <property type="entry name" value="Thiolase_C"/>
    <property type="match status" value="1"/>
</dbReference>
<dbReference type="EMBL" id="CP034412">
    <property type="protein sequence ID" value="QCY47377.1"/>
    <property type="molecule type" value="Genomic_DNA"/>
</dbReference>
<proteinExistence type="inferred from homology"/>
<evidence type="ECO:0000256" key="3">
    <source>
        <dbReference type="ARBA" id="ARBA00022679"/>
    </source>
</evidence>
<sequence length="393" mass="40595">MNQVYVVAARRTPILRSARQYSQVGAERLAATVIDALLQETGVPPGEVDQVLLGSAAGPGGNIARIATLASSLGPDVPATSFDAQCASGLEAIAAGARMIACGEARVVIAGGTESVSTAPWRLSNPHDPMEPVRRYSRARFTPAPDPDPGMGVAAENIARCYGISRERQDRFALRSHHRALAAEQAGHFTGELVPVDTPQGVVTRDGCPRSNLSMEKLSALRPAFVAGGSVTAGNSCPINDGAAAVMLVDAETLGRLRVGFALRYVGAAAGACDPQVLGMAAVPAYRNLQRLLPQLLQAPPRLLEFNEAFAVQALACLDELDVAEACVNLEGGALALGHPYGASGAILVSRLFWQARRRGLHGANAVALMAAAGGTGSAVAFEALALQGPAVA</sequence>
<feature type="domain" description="Thiolase C-terminal" evidence="8">
    <location>
        <begin position="265"/>
        <end position="383"/>
    </location>
</feature>
<feature type="domain" description="Thiolase N-terminal" evidence="7">
    <location>
        <begin position="4"/>
        <end position="251"/>
    </location>
</feature>
<dbReference type="RefSeq" id="WP_138926348.1">
    <property type="nucleotide sequence ID" value="NZ_CP034412.1"/>
</dbReference>
<evidence type="ECO:0000259" key="8">
    <source>
        <dbReference type="Pfam" id="PF02803"/>
    </source>
</evidence>
<name>A0A5B7WU17_9MICC</name>
<dbReference type="AlphaFoldDB" id="A0A5B7WU17"/>
<dbReference type="Proteomes" id="UP000307000">
    <property type="component" value="Chromosome"/>
</dbReference>
<evidence type="ECO:0000256" key="1">
    <source>
        <dbReference type="ARBA" id="ARBA00010982"/>
    </source>
</evidence>
<keyword evidence="3 6" id="KW-0808">Transferase</keyword>
<dbReference type="PANTHER" id="PTHR18919:SF107">
    <property type="entry name" value="ACETYL-COA ACETYLTRANSFERASE, CYTOSOLIC"/>
    <property type="match status" value="1"/>
</dbReference>
<evidence type="ECO:0000313" key="10">
    <source>
        <dbReference type="Proteomes" id="UP000307000"/>
    </source>
</evidence>